<keyword evidence="3 7" id="KW-0808">Transferase</keyword>
<dbReference type="Proteomes" id="UP000811899">
    <property type="component" value="Unassembled WGS sequence"/>
</dbReference>
<evidence type="ECO:0000313" key="7">
    <source>
        <dbReference type="EMBL" id="MBT0663146.1"/>
    </source>
</evidence>
<dbReference type="RefSeq" id="WP_214169915.1">
    <property type="nucleotide sequence ID" value="NZ_JAHCVJ010000001.1"/>
</dbReference>
<keyword evidence="4 7" id="KW-0012">Acyltransferase</keyword>
<evidence type="ECO:0000313" key="8">
    <source>
        <dbReference type="Proteomes" id="UP000811899"/>
    </source>
</evidence>
<dbReference type="PROSITE" id="PS51186">
    <property type="entry name" value="GNAT"/>
    <property type="match status" value="1"/>
</dbReference>
<reference evidence="7 8" key="1">
    <citation type="submission" date="2021-05" db="EMBL/GenBank/DDBJ databases">
        <title>The draft genome of Geobacter pelophilus DSM 12255.</title>
        <authorList>
            <person name="Xu Z."/>
            <person name="Masuda Y."/>
            <person name="Itoh H."/>
            <person name="Senoo K."/>
        </authorList>
    </citation>
    <scope>NUCLEOTIDE SEQUENCE [LARGE SCALE GENOMIC DNA]</scope>
    <source>
        <strain evidence="7 8">DSM 12255</strain>
    </source>
</reference>
<comment type="catalytic activity">
    <reaction evidence="5">
        <text>glycyl-tRNA(Gly) + acetyl-CoA = N-acetylglycyl-tRNA(Gly) + CoA + H(+)</text>
        <dbReference type="Rhea" id="RHEA:81867"/>
        <dbReference type="Rhea" id="RHEA-COMP:9683"/>
        <dbReference type="Rhea" id="RHEA-COMP:19766"/>
        <dbReference type="ChEBI" id="CHEBI:15378"/>
        <dbReference type="ChEBI" id="CHEBI:57287"/>
        <dbReference type="ChEBI" id="CHEBI:57288"/>
        <dbReference type="ChEBI" id="CHEBI:78522"/>
        <dbReference type="ChEBI" id="CHEBI:232036"/>
    </reaction>
</comment>
<evidence type="ECO:0000256" key="3">
    <source>
        <dbReference type="ARBA" id="ARBA00022679"/>
    </source>
</evidence>
<dbReference type="EMBL" id="JAHCVJ010000001">
    <property type="protein sequence ID" value="MBT0663146.1"/>
    <property type="molecule type" value="Genomic_DNA"/>
</dbReference>
<protein>
    <submittedName>
        <fullName evidence="7">GNAT family N-acetyltransferase</fullName>
        <ecNumber evidence="7">2.3.1.-</ecNumber>
    </submittedName>
</protein>
<dbReference type="Pfam" id="PF13508">
    <property type="entry name" value="Acetyltransf_7"/>
    <property type="match status" value="1"/>
</dbReference>
<comment type="caution">
    <text evidence="7">The sequence shown here is derived from an EMBL/GenBank/DDBJ whole genome shotgun (WGS) entry which is preliminary data.</text>
</comment>
<dbReference type="PANTHER" id="PTHR36449">
    <property type="entry name" value="ACETYLTRANSFERASE-RELATED"/>
    <property type="match status" value="1"/>
</dbReference>
<keyword evidence="1" id="KW-0678">Repressor</keyword>
<organism evidence="7 8">
    <name type="scientific">Geoanaerobacter pelophilus</name>
    <dbReference type="NCBI Taxonomy" id="60036"/>
    <lineage>
        <taxon>Bacteria</taxon>
        <taxon>Pseudomonadati</taxon>
        <taxon>Thermodesulfobacteriota</taxon>
        <taxon>Desulfuromonadia</taxon>
        <taxon>Geobacterales</taxon>
        <taxon>Geobacteraceae</taxon>
        <taxon>Geoanaerobacter</taxon>
    </lineage>
</organism>
<feature type="domain" description="N-acetyltransferase" evidence="6">
    <location>
        <begin position="70"/>
        <end position="166"/>
    </location>
</feature>
<dbReference type="PANTHER" id="PTHR36449:SF1">
    <property type="entry name" value="ACETYLTRANSFERASE"/>
    <property type="match status" value="1"/>
</dbReference>
<dbReference type="AlphaFoldDB" id="A0AAW4L7C0"/>
<proteinExistence type="predicted"/>
<accession>A0AAW4L7C0</accession>
<evidence type="ECO:0000256" key="4">
    <source>
        <dbReference type="ARBA" id="ARBA00023315"/>
    </source>
</evidence>
<evidence type="ECO:0000256" key="1">
    <source>
        <dbReference type="ARBA" id="ARBA00022491"/>
    </source>
</evidence>
<dbReference type="SUPFAM" id="SSF55729">
    <property type="entry name" value="Acyl-CoA N-acyltransferases (Nat)"/>
    <property type="match status" value="1"/>
</dbReference>
<dbReference type="EC" id="2.3.1.-" evidence="7"/>
<gene>
    <name evidence="7" type="ORF">KI809_02430</name>
</gene>
<dbReference type="GO" id="GO:0016747">
    <property type="term" value="F:acyltransferase activity, transferring groups other than amino-acyl groups"/>
    <property type="evidence" value="ECO:0007669"/>
    <property type="project" value="InterPro"/>
</dbReference>
<keyword evidence="2" id="KW-1277">Toxin-antitoxin system</keyword>
<dbReference type="InterPro" id="IPR016181">
    <property type="entry name" value="Acyl_CoA_acyltransferase"/>
</dbReference>
<name>A0AAW4L7C0_9BACT</name>
<dbReference type="Gene3D" id="3.40.630.30">
    <property type="match status" value="1"/>
</dbReference>
<keyword evidence="8" id="KW-1185">Reference proteome</keyword>
<evidence type="ECO:0000256" key="5">
    <source>
        <dbReference type="ARBA" id="ARBA00049880"/>
    </source>
</evidence>
<dbReference type="InterPro" id="IPR000182">
    <property type="entry name" value="GNAT_dom"/>
</dbReference>
<evidence type="ECO:0000259" key="6">
    <source>
        <dbReference type="PROSITE" id="PS51186"/>
    </source>
</evidence>
<evidence type="ECO:0000256" key="2">
    <source>
        <dbReference type="ARBA" id="ARBA00022649"/>
    </source>
</evidence>
<sequence>MPEIEALSKHHDRTGFDCGVAELNAFLKSTARQHGDKGISRTFVLTDQSSPAIMGFFTLTLCEVVAVKLPAAYAKKYPQHGLPAVRLARLAVSLKHQGKRYGELLLTEAVDRTALIAAQAGVIGLFVDAKNDSARTFYERYGFVALPDQPFHLFLPIDTIRMLTTG</sequence>